<comment type="caution">
    <text evidence="2">The sequence shown here is derived from an EMBL/GenBank/DDBJ whole genome shotgun (WGS) entry which is preliminary data.</text>
</comment>
<proteinExistence type="predicted"/>
<evidence type="ECO:0000313" key="3">
    <source>
        <dbReference type="Proteomes" id="UP000633509"/>
    </source>
</evidence>
<dbReference type="Proteomes" id="UP000633509">
    <property type="component" value="Unassembled WGS sequence"/>
</dbReference>
<organism evidence="2 3">
    <name type="scientific">Nonomuraea angiospora</name>
    <dbReference type="NCBI Taxonomy" id="46172"/>
    <lineage>
        <taxon>Bacteria</taxon>
        <taxon>Bacillati</taxon>
        <taxon>Actinomycetota</taxon>
        <taxon>Actinomycetes</taxon>
        <taxon>Streptosporangiales</taxon>
        <taxon>Streptosporangiaceae</taxon>
        <taxon>Nonomuraea</taxon>
    </lineage>
</organism>
<name>A0ABR9MIP3_9ACTN</name>
<keyword evidence="1" id="KW-1133">Transmembrane helix</keyword>
<reference evidence="2 3" key="1">
    <citation type="submission" date="2020-10" db="EMBL/GenBank/DDBJ databases">
        <title>Sequencing the genomes of 1000 actinobacteria strains.</title>
        <authorList>
            <person name="Klenk H.-P."/>
        </authorList>
    </citation>
    <scope>NUCLEOTIDE SEQUENCE [LARGE SCALE GENOMIC DNA]</scope>
    <source>
        <strain evidence="2 3">DSM 43173</strain>
    </source>
</reference>
<keyword evidence="1" id="KW-0812">Transmembrane</keyword>
<sequence length="281" mass="30084">MTFLMIVLGVVVAGSAVAVGALLGPVTRRMTADVKALAPDQRAEAVTATRTMLMQVGSLVTVALSLAGLVGTFYFSSQTVSLEMQKQFQARYDKALKDLRSSDSSARVQGLYELEDIAHEAPSFAWKVTLSIAAYLQDRARGQATPRPHLTVEAALTVLGRRDRKSDRGPVSTGPVAADGVTLRSTDLSGTDLRGIDFTDATLPQAHFTNADLRTAHFKNAVLPQARFTGADLRTADFTGADLRQADFTGAQLDGTTFRKAHLEGALGLPALDRKTPPTRK</sequence>
<feature type="transmembrane region" description="Helical" evidence="1">
    <location>
        <begin position="56"/>
        <end position="76"/>
    </location>
</feature>
<dbReference type="SUPFAM" id="SSF141571">
    <property type="entry name" value="Pentapeptide repeat-like"/>
    <property type="match status" value="1"/>
</dbReference>
<gene>
    <name evidence="2" type="ORF">H4W80_010773</name>
</gene>
<keyword evidence="3" id="KW-1185">Reference proteome</keyword>
<dbReference type="RefSeq" id="WP_192792034.1">
    <property type="nucleotide sequence ID" value="NZ_JADBEK010000001.1"/>
</dbReference>
<protein>
    <recommendedName>
        <fullName evidence="4">Pentapeptide repeat-containing protein</fullName>
    </recommendedName>
</protein>
<dbReference type="EMBL" id="JADBEK010000001">
    <property type="protein sequence ID" value="MBE1592515.1"/>
    <property type="molecule type" value="Genomic_DNA"/>
</dbReference>
<accession>A0ABR9MIP3</accession>
<evidence type="ECO:0000256" key="1">
    <source>
        <dbReference type="SAM" id="Phobius"/>
    </source>
</evidence>
<dbReference type="PANTHER" id="PTHR14136">
    <property type="entry name" value="BTB_POZ DOMAIN-CONTAINING PROTEIN KCTD9"/>
    <property type="match status" value="1"/>
</dbReference>
<dbReference type="PANTHER" id="PTHR14136:SF17">
    <property type="entry name" value="BTB_POZ DOMAIN-CONTAINING PROTEIN KCTD9"/>
    <property type="match status" value="1"/>
</dbReference>
<dbReference type="InterPro" id="IPR001646">
    <property type="entry name" value="5peptide_repeat"/>
</dbReference>
<dbReference type="Gene3D" id="2.160.20.80">
    <property type="entry name" value="E3 ubiquitin-protein ligase SopA"/>
    <property type="match status" value="1"/>
</dbReference>
<keyword evidence="1" id="KW-0472">Membrane</keyword>
<evidence type="ECO:0000313" key="2">
    <source>
        <dbReference type="EMBL" id="MBE1592515.1"/>
    </source>
</evidence>
<evidence type="ECO:0008006" key="4">
    <source>
        <dbReference type="Google" id="ProtNLM"/>
    </source>
</evidence>
<dbReference type="Pfam" id="PF00805">
    <property type="entry name" value="Pentapeptide"/>
    <property type="match status" value="2"/>
</dbReference>
<dbReference type="InterPro" id="IPR051082">
    <property type="entry name" value="Pentapeptide-BTB/POZ_domain"/>
</dbReference>